<organism evidence="3 4">
    <name type="scientific">Pristionchus mayeri</name>
    <dbReference type="NCBI Taxonomy" id="1317129"/>
    <lineage>
        <taxon>Eukaryota</taxon>
        <taxon>Metazoa</taxon>
        <taxon>Ecdysozoa</taxon>
        <taxon>Nematoda</taxon>
        <taxon>Chromadorea</taxon>
        <taxon>Rhabditida</taxon>
        <taxon>Rhabditina</taxon>
        <taxon>Diplogasteromorpha</taxon>
        <taxon>Diplogasteroidea</taxon>
        <taxon>Neodiplogasteridae</taxon>
        <taxon>Pristionchus</taxon>
    </lineage>
</organism>
<evidence type="ECO:0000313" key="4">
    <source>
        <dbReference type="Proteomes" id="UP001328107"/>
    </source>
</evidence>
<dbReference type="PANTHER" id="PTHR21393:SF0">
    <property type="entry name" value="SMALL RIBOSOMAL SUBUNIT PROTEIN MS27"/>
    <property type="match status" value="1"/>
</dbReference>
<keyword evidence="2" id="KW-0175">Coiled coil</keyword>
<feature type="coiled-coil region" evidence="2">
    <location>
        <begin position="335"/>
        <end position="365"/>
    </location>
</feature>
<dbReference type="Proteomes" id="UP001328107">
    <property type="component" value="Unassembled WGS sequence"/>
</dbReference>
<proteinExistence type="predicted"/>
<dbReference type="InterPro" id="IPR034913">
    <property type="entry name" value="mS27/PTCD2"/>
</dbReference>
<accession>A0AAN5D0G1</accession>
<dbReference type="InterPro" id="IPR019266">
    <property type="entry name" value="Ribosomal_mS27"/>
</dbReference>
<feature type="non-terminal residue" evidence="3">
    <location>
        <position position="388"/>
    </location>
</feature>
<evidence type="ECO:0000313" key="3">
    <source>
        <dbReference type="EMBL" id="GMR53765.1"/>
    </source>
</evidence>
<dbReference type="AlphaFoldDB" id="A0AAN5D0G1"/>
<keyword evidence="4" id="KW-1185">Reference proteome</keyword>
<sequence length="388" mass="44526">RRGILTPAFSLNQEWNQRYADISRLGLGGDYEWIATVQKKFIGGGYATAVDVDVAVCMGEEKDQVADLLDLLRKLRHSRLAARVAPSSQYACLRLLLKHDPKEISRIATDTINNGIFPDEHSACLIIDDFIERKQWIDAVRVSGWMTQQEEYGSELLNSLCLYSFLRWSQLPLGERIEEEEEDEEVNDEDVVTVKMAFLKNEFNDNHLDLIHLPSLVAKSLTWLIREMRIQPALKKSIECVSAVVGGNSLPSIGTLSPSAAQLIHSYLSSLPDPSDDTKDYMEKVKEVGKKDVEGVSLSDAVLDYLKSIQEKEENALMERQIKKYHEWNERRNNLIEVQTKRLQLKVRRNEMEKELNELGEEEQRLFFFENRLLLEKSARENAEVANE</sequence>
<comment type="subcellular location">
    <subcellularLocation>
        <location evidence="1">Mitochondrion</location>
    </subcellularLocation>
</comment>
<evidence type="ECO:0000256" key="2">
    <source>
        <dbReference type="SAM" id="Coils"/>
    </source>
</evidence>
<dbReference type="PANTHER" id="PTHR21393">
    <property type="entry name" value="MITOCHONDRIAL 28S RIBOSOMAL PROTEIN S27"/>
    <property type="match status" value="1"/>
</dbReference>
<evidence type="ECO:0000256" key="1">
    <source>
        <dbReference type="ARBA" id="ARBA00004173"/>
    </source>
</evidence>
<protein>
    <submittedName>
        <fullName evidence="3">Uncharacterized protein</fullName>
    </submittedName>
</protein>
<comment type="caution">
    <text evidence="3">The sequence shown here is derived from an EMBL/GenBank/DDBJ whole genome shotgun (WGS) entry which is preliminary data.</text>
</comment>
<reference evidence="4" key="1">
    <citation type="submission" date="2022-10" db="EMBL/GenBank/DDBJ databases">
        <title>Genome assembly of Pristionchus species.</title>
        <authorList>
            <person name="Yoshida K."/>
            <person name="Sommer R.J."/>
        </authorList>
    </citation>
    <scope>NUCLEOTIDE SEQUENCE [LARGE SCALE GENOMIC DNA]</scope>
    <source>
        <strain evidence="4">RS5460</strain>
    </source>
</reference>
<feature type="non-terminal residue" evidence="3">
    <location>
        <position position="1"/>
    </location>
</feature>
<gene>
    <name evidence="3" type="ORF">PMAYCL1PPCAC_23960</name>
</gene>
<name>A0AAN5D0G1_9BILA</name>
<dbReference type="GO" id="GO:0005739">
    <property type="term" value="C:mitochondrion"/>
    <property type="evidence" value="ECO:0007669"/>
    <property type="project" value="UniProtKB-SubCell"/>
</dbReference>
<dbReference type="EMBL" id="BTRK01000005">
    <property type="protein sequence ID" value="GMR53765.1"/>
    <property type="molecule type" value="Genomic_DNA"/>
</dbReference>
<dbReference type="Pfam" id="PF10037">
    <property type="entry name" value="MRP-S27"/>
    <property type="match status" value="1"/>
</dbReference>